<dbReference type="GeneID" id="87843499"/>
<evidence type="ECO:0000256" key="1">
    <source>
        <dbReference type="SAM" id="MobiDB-lite"/>
    </source>
</evidence>
<dbReference type="EMBL" id="JAUEPN010000003">
    <property type="protein sequence ID" value="KAK3297787.1"/>
    <property type="molecule type" value="Genomic_DNA"/>
</dbReference>
<comment type="caution">
    <text evidence="2">The sequence shown here is derived from an EMBL/GenBank/DDBJ whole genome shotgun (WGS) entry which is preliminary data.</text>
</comment>
<reference evidence="2" key="1">
    <citation type="journal article" date="2023" name="Mol. Phylogenet. Evol.">
        <title>Genome-scale phylogeny and comparative genomics of the fungal order Sordariales.</title>
        <authorList>
            <person name="Hensen N."/>
            <person name="Bonometti L."/>
            <person name="Westerberg I."/>
            <person name="Brannstrom I.O."/>
            <person name="Guillou S."/>
            <person name="Cros-Aarteil S."/>
            <person name="Calhoun S."/>
            <person name="Haridas S."/>
            <person name="Kuo A."/>
            <person name="Mondo S."/>
            <person name="Pangilinan J."/>
            <person name="Riley R."/>
            <person name="LaButti K."/>
            <person name="Andreopoulos B."/>
            <person name="Lipzen A."/>
            <person name="Chen C."/>
            <person name="Yan M."/>
            <person name="Daum C."/>
            <person name="Ng V."/>
            <person name="Clum A."/>
            <person name="Steindorff A."/>
            <person name="Ohm R.A."/>
            <person name="Martin F."/>
            <person name="Silar P."/>
            <person name="Natvig D.O."/>
            <person name="Lalanne C."/>
            <person name="Gautier V."/>
            <person name="Ament-Velasquez S.L."/>
            <person name="Kruys A."/>
            <person name="Hutchinson M.I."/>
            <person name="Powell A.J."/>
            <person name="Barry K."/>
            <person name="Miller A.N."/>
            <person name="Grigoriev I.V."/>
            <person name="Debuchy R."/>
            <person name="Gladieux P."/>
            <person name="Hiltunen Thoren M."/>
            <person name="Johannesson H."/>
        </authorList>
    </citation>
    <scope>NUCLEOTIDE SEQUENCE</scope>
    <source>
        <strain evidence="2">CBS 168.71</strain>
    </source>
</reference>
<feature type="region of interest" description="Disordered" evidence="1">
    <location>
        <begin position="99"/>
        <end position="130"/>
    </location>
</feature>
<dbReference type="RefSeq" id="XP_062661301.1">
    <property type="nucleotide sequence ID" value="XM_062806551.1"/>
</dbReference>
<proteinExistence type="predicted"/>
<name>A0AAE0HJP5_9PEZI</name>
<dbReference type="Proteomes" id="UP001278766">
    <property type="component" value="Unassembled WGS sequence"/>
</dbReference>
<keyword evidence="3" id="KW-1185">Reference proteome</keyword>
<gene>
    <name evidence="2" type="ORF">B0H64DRAFT_441220</name>
</gene>
<evidence type="ECO:0000313" key="3">
    <source>
        <dbReference type="Proteomes" id="UP001278766"/>
    </source>
</evidence>
<dbReference type="AlphaFoldDB" id="A0AAE0HJP5"/>
<protein>
    <submittedName>
        <fullName evidence="2">Uncharacterized protein</fullName>
    </submittedName>
</protein>
<evidence type="ECO:0000313" key="2">
    <source>
        <dbReference type="EMBL" id="KAK3297787.1"/>
    </source>
</evidence>
<accession>A0AAE0HJP5</accession>
<reference evidence="2" key="2">
    <citation type="submission" date="2023-06" db="EMBL/GenBank/DDBJ databases">
        <authorList>
            <consortium name="Lawrence Berkeley National Laboratory"/>
            <person name="Haridas S."/>
            <person name="Hensen N."/>
            <person name="Bonometti L."/>
            <person name="Westerberg I."/>
            <person name="Brannstrom I.O."/>
            <person name="Guillou S."/>
            <person name="Cros-Aarteil S."/>
            <person name="Calhoun S."/>
            <person name="Kuo A."/>
            <person name="Mondo S."/>
            <person name="Pangilinan J."/>
            <person name="Riley R."/>
            <person name="Labutti K."/>
            <person name="Andreopoulos B."/>
            <person name="Lipzen A."/>
            <person name="Chen C."/>
            <person name="Yanf M."/>
            <person name="Daum C."/>
            <person name="Ng V."/>
            <person name="Clum A."/>
            <person name="Steindorff A."/>
            <person name="Ohm R."/>
            <person name="Martin F."/>
            <person name="Silar P."/>
            <person name="Natvig D."/>
            <person name="Lalanne C."/>
            <person name="Gautier V."/>
            <person name="Ament-Velasquez S.L."/>
            <person name="Kruys A."/>
            <person name="Hutchinson M.I."/>
            <person name="Powell A.J."/>
            <person name="Barry K."/>
            <person name="Miller A.N."/>
            <person name="Grigoriev I.V."/>
            <person name="Debuchy R."/>
            <person name="Gladieux P."/>
            <person name="Thoren M.H."/>
            <person name="Johannesson H."/>
        </authorList>
    </citation>
    <scope>NUCLEOTIDE SEQUENCE</scope>
    <source>
        <strain evidence="2">CBS 168.71</strain>
    </source>
</reference>
<sequence>MATAAAIPDAVLRAVHVSDQAMYPVALPYARLRTWVDACPELSVCFREGGSNDGGGGGGGGGGGSGGAAVADAVMGVVIVLPLRKGCWEDLLSGRLKEPDIEPGSAFPGSGLGGCGGDEGSDEGGDGEGKEEVGLHVYHIERFETGCGGAGKKGFCEFALGEVMRRVQARPGWKVVGMSALTATPTGKRAFERLGFTPTGYRELFVVKAPEETSPTSIGKEGLDMVCLYPGDERQVVTLASAGDTVSVSEMTVNYNISPDTGHT</sequence>
<organism evidence="2 3">
    <name type="scientific">Chaetomium fimeti</name>
    <dbReference type="NCBI Taxonomy" id="1854472"/>
    <lineage>
        <taxon>Eukaryota</taxon>
        <taxon>Fungi</taxon>
        <taxon>Dikarya</taxon>
        <taxon>Ascomycota</taxon>
        <taxon>Pezizomycotina</taxon>
        <taxon>Sordariomycetes</taxon>
        <taxon>Sordariomycetidae</taxon>
        <taxon>Sordariales</taxon>
        <taxon>Chaetomiaceae</taxon>
        <taxon>Chaetomium</taxon>
    </lineage>
</organism>